<dbReference type="Pfam" id="PF17168">
    <property type="entry name" value="DUF5127"/>
    <property type="match status" value="1"/>
</dbReference>
<evidence type="ECO:0000256" key="1">
    <source>
        <dbReference type="SAM" id="SignalP"/>
    </source>
</evidence>
<evidence type="ECO:0000259" key="4">
    <source>
        <dbReference type="Pfam" id="PF17168"/>
    </source>
</evidence>
<accession>A0A8J8FB21</accession>
<dbReference type="InterPro" id="IPR033433">
    <property type="entry name" value="GtaA_N"/>
</dbReference>
<dbReference type="Proteomes" id="UP000598971">
    <property type="component" value="Unassembled WGS sequence"/>
</dbReference>
<dbReference type="SUPFAM" id="SSF49785">
    <property type="entry name" value="Galactose-binding domain-like"/>
    <property type="match status" value="1"/>
</dbReference>
<feature type="domain" description="Glutaminase A N-terminal" evidence="4">
    <location>
        <begin position="249"/>
        <end position="473"/>
    </location>
</feature>
<dbReference type="Pfam" id="PF16335">
    <property type="entry name" value="GtaA_6_Hairpin"/>
    <property type="match status" value="1"/>
</dbReference>
<sequence length="822" mass="91065">MKSVFYIKLVCALLLVQSLQAQVSKAPAYPLITHNPYFSVWSFTDELNASATKHWTGANQSMLGYIKIDGTTYRFLGKEERLPETILAAADEKPYTCKFTEATPADGWMNTGFEDNKWKTTTAPFSDDKSYANTLWLSTQLWMRRTFTLAAIPKQKLFLKLHHDDNVVVYLNGEKIYTCDCWNGKPEYFALDESVNSKLVIGKNVLAIYCKNTAGGAWLDVGLSAAPVPSATEDVILPAQQKAVNINATQTSYQFTCGAVDLALTFTSPLLINDLDVMARPVSYISFKANATDGKQHDVQLYFGASTNMAVDMPSQQVIASQYTSNGLTVLKAGTTTQQVLQKKGDDLRIDWGYMYIAAPVSQQAIQHITTADMAIRKFISPKAAAAVNLATGKNLMMSTVFSFGKLGADAREKMLMIGYDDLFAVQYFKQNLKSWWKLQPGITMDKLLHTAYNEYQPVLAKCTALNNTIYNDALAAGGETYARLCITAYRQSIAAHSLVKSPQGELLFLSKENFSNGSINTVDVTYPSAPLFLMYNPELMKGMLNGIFYYSESGKWAKPFAAHDLGTFPLANGQTYGEDMPVEECGNMVILAAAIARADGNASYAKKHWATLTQWANYLATEGLDPTNQLCTDDFAGHLARNANLSIKAICGVGGYAMMANMLGDTATAAKYNALATTMAAKWQQLAKAGDHYGLTFDNPASWSQKYNMVWDKILHLNLFPSEVYQKEIAYYLTKQNAFGLPLDSRKTYTKSDWILWTATMANTQQDFEALIAPVYKFTSATPTRVPLSDWHETTDGRQVGFQARSVVGGYFIKTLANKWK</sequence>
<gene>
    <name evidence="5" type="ORF">GD597_04530</name>
</gene>
<feature type="domain" description="DUF4964" evidence="2">
    <location>
        <begin position="24"/>
        <end position="81"/>
    </location>
</feature>
<keyword evidence="6" id="KW-1185">Reference proteome</keyword>
<dbReference type="GO" id="GO:0005975">
    <property type="term" value="P:carbohydrate metabolic process"/>
    <property type="evidence" value="ECO:0007669"/>
    <property type="project" value="InterPro"/>
</dbReference>
<dbReference type="AlphaFoldDB" id="A0A8J8FB21"/>
<evidence type="ECO:0000313" key="6">
    <source>
        <dbReference type="Proteomes" id="UP000598971"/>
    </source>
</evidence>
<dbReference type="InterPro" id="IPR032515">
    <property type="entry name" value="DUF4964"/>
</dbReference>
<dbReference type="EMBL" id="WHPF01000003">
    <property type="protein sequence ID" value="NNV54718.1"/>
    <property type="molecule type" value="Genomic_DNA"/>
</dbReference>
<feature type="signal peptide" evidence="1">
    <location>
        <begin position="1"/>
        <end position="21"/>
    </location>
</feature>
<reference evidence="5" key="1">
    <citation type="submission" date="2019-10" db="EMBL/GenBank/DDBJ databases">
        <title>Draft genome sequence of Panacibacter sp. KCS-6.</title>
        <authorList>
            <person name="Yim K.J."/>
        </authorList>
    </citation>
    <scope>NUCLEOTIDE SEQUENCE</scope>
    <source>
        <strain evidence="5">KCS-6</strain>
    </source>
</reference>
<protein>
    <submittedName>
        <fullName evidence="5">DUF4965 domain-containing protein</fullName>
    </submittedName>
</protein>
<dbReference type="PANTHER" id="PTHR31987">
    <property type="entry name" value="GLUTAMINASE A-RELATED"/>
    <property type="match status" value="1"/>
</dbReference>
<evidence type="ECO:0000259" key="2">
    <source>
        <dbReference type="Pfam" id="PF16334"/>
    </source>
</evidence>
<evidence type="ECO:0000259" key="3">
    <source>
        <dbReference type="Pfam" id="PF16335"/>
    </source>
</evidence>
<comment type="caution">
    <text evidence="5">The sequence shown here is derived from an EMBL/GenBank/DDBJ whole genome shotgun (WGS) entry which is preliminary data.</text>
</comment>
<dbReference type="RefSeq" id="WP_171606645.1">
    <property type="nucleotide sequence ID" value="NZ_WHPF01000003.1"/>
</dbReference>
<dbReference type="InterPro" id="IPR008928">
    <property type="entry name" value="6-hairpin_glycosidase_sf"/>
</dbReference>
<dbReference type="PANTHER" id="PTHR31987:SF1">
    <property type="entry name" value="GLUTAMINASE A"/>
    <property type="match status" value="1"/>
</dbReference>
<dbReference type="Gene3D" id="2.60.120.260">
    <property type="entry name" value="Galactose-binding domain-like"/>
    <property type="match status" value="1"/>
</dbReference>
<dbReference type="InterPro" id="IPR052743">
    <property type="entry name" value="Glutaminase_GtaA"/>
</dbReference>
<organism evidence="5 6">
    <name type="scientific">Limnovirga soli</name>
    <dbReference type="NCBI Taxonomy" id="2656915"/>
    <lineage>
        <taxon>Bacteria</taxon>
        <taxon>Pseudomonadati</taxon>
        <taxon>Bacteroidota</taxon>
        <taxon>Chitinophagia</taxon>
        <taxon>Chitinophagales</taxon>
        <taxon>Chitinophagaceae</taxon>
        <taxon>Limnovirga</taxon>
    </lineage>
</organism>
<feature type="domain" description="Glutaminase A central" evidence="3">
    <location>
        <begin position="479"/>
        <end position="815"/>
    </location>
</feature>
<dbReference type="SUPFAM" id="SSF48208">
    <property type="entry name" value="Six-hairpin glycosidases"/>
    <property type="match status" value="1"/>
</dbReference>
<proteinExistence type="predicted"/>
<dbReference type="InterPro" id="IPR008979">
    <property type="entry name" value="Galactose-bd-like_sf"/>
</dbReference>
<evidence type="ECO:0000313" key="5">
    <source>
        <dbReference type="EMBL" id="NNV54718.1"/>
    </source>
</evidence>
<dbReference type="Pfam" id="PF16334">
    <property type="entry name" value="DUF4964"/>
    <property type="match status" value="1"/>
</dbReference>
<feature type="chain" id="PRO_5035145642" evidence="1">
    <location>
        <begin position="22"/>
        <end position="822"/>
    </location>
</feature>
<keyword evidence="1" id="KW-0732">Signal</keyword>
<dbReference type="InterPro" id="IPR032514">
    <property type="entry name" value="GtaA_central"/>
</dbReference>
<name>A0A8J8FB21_9BACT</name>